<gene>
    <name evidence="2" type="ORF">AVDCRST_MAG86-2228</name>
</gene>
<dbReference type="PROSITE" id="PS00061">
    <property type="entry name" value="ADH_SHORT"/>
    <property type="match status" value="1"/>
</dbReference>
<dbReference type="InterPro" id="IPR002347">
    <property type="entry name" value="SDR_fam"/>
</dbReference>
<dbReference type="EMBL" id="CADCWP010000188">
    <property type="protein sequence ID" value="CAA9576339.1"/>
    <property type="molecule type" value="Genomic_DNA"/>
</dbReference>
<proteinExistence type="inferred from homology"/>
<dbReference type="NCBIfam" id="NF005559">
    <property type="entry name" value="PRK07231.1"/>
    <property type="match status" value="1"/>
</dbReference>
<dbReference type="Pfam" id="PF13561">
    <property type="entry name" value="adh_short_C2"/>
    <property type="match status" value="1"/>
</dbReference>
<dbReference type="InterPro" id="IPR036291">
    <property type="entry name" value="NAD(P)-bd_dom_sf"/>
</dbReference>
<reference evidence="2" key="1">
    <citation type="submission" date="2020-02" db="EMBL/GenBank/DDBJ databases">
        <authorList>
            <person name="Meier V. D."/>
        </authorList>
    </citation>
    <scope>NUCLEOTIDE SEQUENCE</scope>
    <source>
        <strain evidence="2">AVDCRST_MAG86</strain>
    </source>
</reference>
<dbReference type="Gene3D" id="3.40.50.720">
    <property type="entry name" value="NAD(P)-binding Rossmann-like Domain"/>
    <property type="match status" value="1"/>
</dbReference>
<evidence type="ECO:0000313" key="2">
    <source>
        <dbReference type="EMBL" id="CAA9576339.1"/>
    </source>
</evidence>
<comment type="similarity">
    <text evidence="1">Belongs to the short-chain dehydrogenases/reductases (SDR) family.</text>
</comment>
<name>A0A6J4VG57_9DEIN</name>
<dbReference type="EC" id="1.1.1.125" evidence="2"/>
<protein>
    <submittedName>
        <fullName evidence="2">2-deoxy-D-gluconate 3-dehydrogenase( )</fullName>
        <ecNumber evidence="2">1.1.1.125</ecNumber>
    </submittedName>
</protein>
<dbReference type="PRINTS" id="PR00081">
    <property type="entry name" value="GDHRDH"/>
</dbReference>
<dbReference type="FunFam" id="3.40.50.720:FF:000084">
    <property type="entry name" value="Short-chain dehydrogenase reductase"/>
    <property type="match status" value="1"/>
</dbReference>
<keyword evidence="2" id="KW-0560">Oxidoreductase</keyword>
<dbReference type="AlphaFoldDB" id="A0A6J4VG57"/>
<dbReference type="InterPro" id="IPR020904">
    <property type="entry name" value="Sc_DH/Rdtase_CS"/>
</dbReference>
<sequence length="272" mass="28425">MPSNTRRRPLDRDFVMPSLRLDGRVALVTGGSRGLGLGMALALAHSGADVALAARSEDQLAEAASLVRETGRNVVTVPTDVSEVAAVQAMVEETVKHFGRLDILVNAAGVNFRQPATEFTEANWDALMNVNLKGAFFAAQAAGAVMRGQGSGKIINLGSLSFEIVVPNIALYAISKGGLRQMTRALAVEWAAYNIQVNAIAPGRFWTAMTDAVFSDDALYESAVSVIPQGRPGVPSDLAGATVLLASEASNYITGQTIVVDGGWLVAGGVKG</sequence>
<dbReference type="PANTHER" id="PTHR42760">
    <property type="entry name" value="SHORT-CHAIN DEHYDROGENASES/REDUCTASES FAMILY MEMBER"/>
    <property type="match status" value="1"/>
</dbReference>
<evidence type="ECO:0000256" key="1">
    <source>
        <dbReference type="ARBA" id="ARBA00006484"/>
    </source>
</evidence>
<accession>A0A6J4VG57</accession>
<dbReference type="GO" id="GO:0008678">
    <property type="term" value="F:2-deoxy-D-gluconate 3-dehydrogenase activity"/>
    <property type="evidence" value="ECO:0007669"/>
    <property type="project" value="UniProtKB-EC"/>
</dbReference>
<dbReference type="PRINTS" id="PR00080">
    <property type="entry name" value="SDRFAMILY"/>
</dbReference>
<organism evidence="2">
    <name type="scientific">uncultured Truepera sp</name>
    <dbReference type="NCBI Taxonomy" id="543023"/>
    <lineage>
        <taxon>Bacteria</taxon>
        <taxon>Thermotogati</taxon>
        <taxon>Deinococcota</taxon>
        <taxon>Deinococci</taxon>
        <taxon>Trueperales</taxon>
        <taxon>Trueperaceae</taxon>
        <taxon>Truepera</taxon>
        <taxon>environmental samples</taxon>
    </lineage>
</organism>
<dbReference type="SUPFAM" id="SSF51735">
    <property type="entry name" value="NAD(P)-binding Rossmann-fold domains"/>
    <property type="match status" value="1"/>
</dbReference>